<protein>
    <submittedName>
        <fullName evidence="1">Uncharacterized protein</fullName>
    </submittedName>
</protein>
<accession>A0A7J7D369</accession>
<comment type="caution">
    <text evidence="1">The sequence shown here is derived from an EMBL/GenBank/DDBJ whole genome shotgun (WGS) entry which is preliminary data.</text>
</comment>
<proteinExistence type="predicted"/>
<sequence>MPSGFAGYTGGSAKLHRWVVVTRTAKTGTDGYAHSHVLLHPDWLKIRNSNLPENYKVGKKCAEGLDSRTVCMKRGILDVAFHGPLERPIMHQTSFACVAAWAKPKSDLKC</sequence>
<dbReference type="InParanoid" id="A0A7J7D369"/>
<gene>
    <name evidence="1" type="ORF">HS088_TW11G00866</name>
</gene>
<evidence type="ECO:0000313" key="2">
    <source>
        <dbReference type="Proteomes" id="UP000593562"/>
    </source>
</evidence>
<evidence type="ECO:0000313" key="1">
    <source>
        <dbReference type="EMBL" id="KAF5740787.1"/>
    </source>
</evidence>
<dbReference type="Proteomes" id="UP000593562">
    <property type="component" value="Unassembled WGS sequence"/>
</dbReference>
<keyword evidence="2" id="KW-1185">Reference proteome</keyword>
<reference evidence="1 2" key="1">
    <citation type="journal article" date="2020" name="Nat. Commun.">
        <title>Genome of Tripterygium wilfordii and identification of cytochrome P450 involved in triptolide biosynthesis.</title>
        <authorList>
            <person name="Tu L."/>
            <person name="Su P."/>
            <person name="Zhang Z."/>
            <person name="Gao L."/>
            <person name="Wang J."/>
            <person name="Hu T."/>
            <person name="Zhou J."/>
            <person name="Zhang Y."/>
            <person name="Zhao Y."/>
            <person name="Liu Y."/>
            <person name="Song Y."/>
            <person name="Tong Y."/>
            <person name="Lu Y."/>
            <person name="Yang J."/>
            <person name="Xu C."/>
            <person name="Jia M."/>
            <person name="Peters R.J."/>
            <person name="Huang L."/>
            <person name="Gao W."/>
        </authorList>
    </citation>
    <scope>NUCLEOTIDE SEQUENCE [LARGE SCALE GENOMIC DNA]</scope>
    <source>
        <strain evidence="2">cv. XIE 37</strain>
        <tissue evidence="1">Leaf</tissue>
    </source>
</reference>
<dbReference type="AlphaFoldDB" id="A0A7J7D369"/>
<name>A0A7J7D369_TRIWF</name>
<organism evidence="1 2">
    <name type="scientific">Tripterygium wilfordii</name>
    <name type="common">Thunder God vine</name>
    <dbReference type="NCBI Taxonomy" id="458696"/>
    <lineage>
        <taxon>Eukaryota</taxon>
        <taxon>Viridiplantae</taxon>
        <taxon>Streptophyta</taxon>
        <taxon>Embryophyta</taxon>
        <taxon>Tracheophyta</taxon>
        <taxon>Spermatophyta</taxon>
        <taxon>Magnoliopsida</taxon>
        <taxon>eudicotyledons</taxon>
        <taxon>Gunneridae</taxon>
        <taxon>Pentapetalae</taxon>
        <taxon>rosids</taxon>
        <taxon>fabids</taxon>
        <taxon>Celastrales</taxon>
        <taxon>Celastraceae</taxon>
        <taxon>Tripterygium</taxon>
    </lineage>
</organism>
<dbReference type="EMBL" id="JAAARO010000011">
    <property type="protein sequence ID" value="KAF5740787.1"/>
    <property type="molecule type" value="Genomic_DNA"/>
</dbReference>